<comment type="caution">
    <text evidence="8">The sequence shown here is derived from an EMBL/GenBank/DDBJ whole genome shotgun (WGS) entry which is preliminary data.</text>
</comment>
<evidence type="ECO:0000256" key="5">
    <source>
        <dbReference type="ARBA" id="ARBA00023242"/>
    </source>
</evidence>
<keyword evidence="3" id="KW-0238">DNA-binding</keyword>
<keyword evidence="4" id="KW-0804">Transcription</keyword>
<feature type="domain" description="TF-B3" evidence="7">
    <location>
        <begin position="7"/>
        <end position="100"/>
    </location>
</feature>
<evidence type="ECO:0000313" key="9">
    <source>
        <dbReference type="Proteomes" id="UP000593562"/>
    </source>
</evidence>
<name>A0A7J7CZC8_TRIWF</name>
<comment type="subcellular location">
    <subcellularLocation>
        <location evidence="1">Nucleus</location>
    </subcellularLocation>
</comment>
<evidence type="ECO:0000259" key="7">
    <source>
        <dbReference type="PROSITE" id="PS50863"/>
    </source>
</evidence>
<keyword evidence="5" id="KW-0539">Nucleus</keyword>
<dbReference type="CDD" id="cd10017">
    <property type="entry name" value="B3_DNA"/>
    <property type="match status" value="3"/>
</dbReference>
<dbReference type="InterPro" id="IPR015300">
    <property type="entry name" value="DNA-bd_pseudobarrel_sf"/>
</dbReference>
<accession>A0A7J7CZC8</accession>
<keyword evidence="2" id="KW-0805">Transcription regulation</keyword>
<organism evidence="8 9">
    <name type="scientific">Tripterygium wilfordii</name>
    <name type="common">Thunder God vine</name>
    <dbReference type="NCBI Taxonomy" id="458696"/>
    <lineage>
        <taxon>Eukaryota</taxon>
        <taxon>Viridiplantae</taxon>
        <taxon>Streptophyta</taxon>
        <taxon>Embryophyta</taxon>
        <taxon>Tracheophyta</taxon>
        <taxon>Spermatophyta</taxon>
        <taxon>Magnoliopsida</taxon>
        <taxon>eudicotyledons</taxon>
        <taxon>Gunneridae</taxon>
        <taxon>Pentapetalae</taxon>
        <taxon>rosids</taxon>
        <taxon>fabids</taxon>
        <taxon>Celastrales</taxon>
        <taxon>Celastraceae</taxon>
        <taxon>Tripterygium</taxon>
    </lineage>
</organism>
<dbReference type="PANTHER" id="PTHR31391">
    <property type="entry name" value="B3 DOMAIN-CONTAINING PROTEIN OS11G0197600-RELATED"/>
    <property type="match status" value="1"/>
</dbReference>
<dbReference type="InterPro" id="IPR044837">
    <property type="entry name" value="REM16-like"/>
</dbReference>
<dbReference type="InParanoid" id="A0A7J7CZC8"/>
<dbReference type="Gene3D" id="2.40.330.10">
    <property type="entry name" value="DNA-binding pseudobarrel domain"/>
    <property type="match status" value="3"/>
</dbReference>
<protein>
    <submittedName>
        <fullName evidence="8">B3 domain-containing protein</fullName>
    </submittedName>
</protein>
<feature type="region of interest" description="Disordered" evidence="6">
    <location>
        <begin position="413"/>
        <end position="460"/>
    </location>
</feature>
<evidence type="ECO:0000256" key="6">
    <source>
        <dbReference type="SAM" id="MobiDB-lite"/>
    </source>
</evidence>
<evidence type="ECO:0000313" key="8">
    <source>
        <dbReference type="EMBL" id="KAF5739423.1"/>
    </source>
</evidence>
<evidence type="ECO:0000256" key="3">
    <source>
        <dbReference type="ARBA" id="ARBA00023125"/>
    </source>
</evidence>
<reference evidence="8 9" key="1">
    <citation type="journal article" date="2020" name="Nat. Commun.">
        <title>Genome of Tripterygium wilfordii and identification of cytochrome P450 involved in triptolide biosynthesis.</title>
        <authorList>
            <person name="Tu L."/>
            <person name="Su P."/>
            <person name="Zhang Z."/>
            <person name="Gao L."/>
            <person name="Wang J."/>
            <person name="Hu T."/>
            <person name="Zhou J."/>
            <person name="Zhang Y."/>
            <person name="Zhao Y."/>
            <person name="Liu Y."/>
            <person name="Song Y."/>
            <person name="Tong Y."/>
            <person name="Lu Y."/>
            <person name="Yang J."/>
            <person name="Xu C."/>
            <person name="Jia M."/>
            <person name="Peters R.J."/>
            <person name="Huang L."/>
            <person name="Gao W."/>
        </authorList>
    </citation>
    <scope>NUCLEOTIDE SEQUENCE [LARGE SCALE GENOMIC DNA]</scope>
    <source>
        <strain evidence="9">cv. XIE 37</strain>
        <tissue evidence="8">Leaf</tissue>
    </source>
</reference>
<feature type="compositionally biased region" description="Polar residues" evidence="6">
    <location>
        <begin position="413"/>
        <end position="425"/>
    </location>
</feature>
<dbReference type="Proteomes" id="UP000593562">
    <property type="component" value="Unassembled WGS sequence"/>
</dbReference>
<gene>
    <name evidence="8" type="ORF">HS088_TW12G00629</name>
</gene>
<feature type="domain" description="TF-B3" evidence="7">
    <location>
        <begin position="261"/>
        <end position="357"/>
    </location>
</feature>
<dbReference type="PROSITE" id="PS50863">
    <property type="entry name" value="B3"/>
    <property type="match status" value="3"/>
</dbReference>
<dbReference type="GO" id="GO:0005634">
    <property type="term" value="C:nucleus"/>
    <property type="evidence" value="ECO:0007669"/>
    <property type="project" value="UniProtKB-SubCell"/>
</dbReference>
<dbReference type="InterPro" id="IPR003340">
    <property type="entry name" value="B3_DNA-bd"/>
</dbReference>
<sequence>MVNVSEPCFFAFFSYPSTAERLKIPEKFIKHINDGTTGPIVLMGPSGNSWHVDLIQQDDGLFLHQGWPEFARDNFLECGDLLVFRYNGQLHFIVEVFDQSACKKEFVFNSEYRQQEPCEFDKNARKKREREADGVSSTGIFEGVPKRLRDSSDVFHSKCRDMDANAHLSDKEGCGHEEVITTETFREESYSRETNQYGSLVKIYSTPPQSKACNGKPEAGVKKRTGREENLDMHERCYLSTLPEHEEKRVAQSFTSSFPFFVRIMKRFNISGSYTLNIPYKFSMAHLPTCKAEIVLRNLKGACWTVNSVPTTRVHTSHTLCGGWLSFVRDNDIKMGDICVFELVHKSEFCVHILRVGKEKPETQSEKQALHGVNVGCAATLYKTSDGLLNKVKKTPSKFHAKCLKKVASCEKNGSNKSQESSSPNHTRKHGSATKKSVAEKAIRRGNSMETELGSQAGGGSRIMMARDEEKAAKTFVSGFPHFVRIMRKFNVSGSYTLKIPHKFSAAHLPNCKSEIVIRNSKGRNWTVNSVPDSKGRMVHTFCGGWMAFVRDNDLKEGDVCIFELVNTCEMHVHISGVETILLDLQCGNT</sequence>
<dbReference type="AlphaFoldDB" id="A0A7J7CZC8"/>
<evidence type="ECO:0000256" key="4">
    <source>
        <dbReference type="ARBA" id="ARBA00023163"/>
    </source>
</evidence>
<proteinExistence type="predicted"/>
<dbReference type="EMBL" id="JAAARO010000012">
    <property type="protein sequence ID" value="KAF5739423.1"/>
    <property type="molecule type" value="Genomic_DNA"/>
</dbReference>
<dbReference type="SUPFAM" id="SSF101936">
    <property type="entry name" value="DNA-binding pseudobarrel domain"/>
    <property type="match status" value="3"/>
</dbReference>
<evidence type="ECO:0000256" key="2">
    <source>
        <dbReference type="ARBA" id="ARBA00023015"/>
    </source>
</evidence>
<dbReference type="SMART" id="SM01019">
    <property type="entry name" value="B3"/>
    <property type="match status" value="3"/>
</dbReference>
<dbReference type="OrthoDB" id="660291at2759"/>
<keyword evidence="9" id="KW-1185">Reference proteome</keyword>
<dbReference type="Pfam" id="PF02362">
    <property type="entry name" value="B3"/>
    <property type="match status" value="3"/>
</dbReference>
<feature type="domain" description="TF-B3" evidence="7">
    <location>
        <begin position="483"/>
        <end position="579"/>
    </location>
</feature>
<dbReference type="PANTHER" id="PTHR31391:SF106">
    <property type="entry name" value="B3 DOMAIN-CONTAINING PROTEIN OS01G0723500"/>
    <property type="match status" value="1"/>
</dbReference>
<dbReference type="GO" id="GO:0003677">
    <property type="term" value="F:DNA binding"/>
    <property type="evidence" value="ECO:0007669"/>
    <property type="project" value="UniProtKB-KW"/>
</dbReference>
<evidence type="ECO:0000256" key="1">
    <source>
        <dbReference type="ARBA" id="ARBA00004123"/>
    </source>
</evidence>